<dbReference type="PRINTS" id="PR00625">
    <property type="entry name" value="JDOMAIN"/>
</dbReference>
<dbReference type="Gene3D" id="1.10.287.110">
    <property type="entry name" value="DnaJ domain"/>
    <property type="match status" value="1"/>
</dbReference>
<dbReference type="InterPro" id="IPR026894">
    <property type="entry name" value="DnaJ_X"/>
</dbReference>
<dbReference type="PROSITE" id="PS50076">
    <property type="entry name" value="DNAJ_2"/>
    <property type="match status" value="1"/>
</dbReference>
<keyword evidence="1" id="KW-0175">Coiled coil</keyword>
<feature type="coiled-coil region" evidence="1">
    <location>
        <begin position="169"/>
        <end position="212"/>
    </location>
</feature>
<dbReference type="InterPro" id="IPR036869">
    <property type="entry name" value="J_dom_sf"/>
</dbReference>
<dbReference type="SMART" id="SM00271">
    <property type="entry name" value="DnaJ"/>
    <property type="match status" value="1"/>
</dbReference>
<comment type="caution">
    <text evidence="3">The sequence shown here is derived from an EMBL/GenBank/DDBJ whole genome shotgun (WGS) entry which is preliminary data.</text>
</comment>
<dbReference type="EMBL" id="LXPE01000004">
    <property type="protein sequence ID" value="OBA28366.1"/>
    <property type="molecule type" value="Genomic_DNA"/>
</dbReference>
<feature type="domain" description="J" evidence="2">
    <location>
        <begin position="7"/>
        <end position="73"/>
    </location>
</feature>
<dbReference type="GO" id="GO:0016558">
    <property type="term" value="P:protein import into peroxisome matrix"/>
    <property type="evidence" value="ECO:0007669"/>
    <property type="project" value="TreeGrafter"/>
</dbReference>
<keyword evidence="4" id="KW-1185">Reference proteome</keyword>
<evidence type="ECO:0000256" key="1">
    <source>
        <dbReference type="SAM" id="Coils"/>
    </source>
</evidence>
<dbReference type="Pfam" id="PF00226">
    <property type="entry name" value="DnaJ"/>
    <property type="match status" value="1"/>
</dbReference>
<dbReference type="PANTHER" id="PTHR45006">
    <property type="entry name" value="DNAJ-LIKE PROTEIN 1"/>
    <property type="match status" value="1"/>
</dbReference>
<protein>
    <submittedName>
        <fullName evidence="3">DnaJ-domain-containing protein</fullName>
    </submittedName>
</protein>
<gene>
    <name evidence="3" type="ORF">HANVADRAFT_21610</name>
</gene>
<dbReference type="PROSITE" id="PS00636">
    <property type="entry name" value="DNAJ_1"/>
    <property type="match status" value="1"/>
</dbReference>
<accession>A0A1B7TI05</accession>
<evidence type="ECO:0000313" key="4">
    <source>
        <dbReference type="Proteomes" id="UP000092321"/>
    </source>
</evidence>
<evidence type="ECO:0000313" key="3">
    <source>
        <dbReference type="EMBL" id="OBA28366.1"/>
    </source>
</evidence>
<reference evidence="4" key="1">
    <citation type="journal article" date="2016" name="Proc. Natl. Acad. Sci. U.S.A.">
        <title>Comparative genomics of biotechnologically important yeasts.</title>
        <authorList>
            <person name="Riley R."/>
            <person name="Haridas S."/>
            <person name="Wolfe K.H."/>
            <person name="Lopes M.R."/>
            <person name="Hittinger C.T."/>
            <person name="Goeker M."/>
            <person name="Salamov A.A."/>
            <person name="Wisecaver J.H."/>
            <person name="Long T.M."/>
            <person name="Calvey C.H."/>
            <person name="Aerts A.L."/>
            <person name="Barry K.W."/>
            <person name="Choi C."/>
            <person name="Clum A."/>
            <person name="Coughlan A.Y."/>
            <person name="Deshpande S."/>
            <person name="Douglass A.P."/>
            <person name="Hanson S.J."/>
            <person name="Klenk H.-P."/>
            <person name="LaButti K.M."/>
            <person name="Lapidus A."/>
            <person name="Lindquist E.A."/>
            <person name="Lipzen A.M."/>
            <person name="Meier-Kolthoff J.P."/>
            <person name="Ohm R.A."/>
            <person name="Otillar R.P."/>
            <person name="Pangilinan J.L."/>
            <person name="Peng Y."/>
            <person name="Rokas A."/>
            <person name="Rosa C.A."/>
            <person name="Scheuner C."/>
            <person name="Sibirny A.A."/>
            <person name="Slot J.C."/>
            <person name="Stielow J.B."/>
            <person name="Sun H."/>
            <person name="Kurtzman C.P."/>
            <person name="Blackwell M."/>
            <person name="Grigoriev I.V."/>
            <person name="Jeffries T.W."/>
        </authorList>
    </citation>
    <scope>NUCLEOTIDE SEQUENCE [LARGE SCALE GENOMIC DNA]</scope>
    <source>
        <strain evidence="4">NRRL Y-1626</strain>
    </source>
</reference>
<sequence>MAVKDTYYYDVLEISPEATSKEIRKAYKVLSIKTHPDKNRDNPEEAQLKFQLVSEAYQVLIDDKLRNKYDQVGRDALKKDSSVKDFENASDVFATIFGSEQFDNYIGELNFLKNLEDTGGLINKEMDLQKLKETLNIVEKIEQENDSSTSLVIVGNMKNLTIDKELSFVEQLQDKCTQLKAQLDEEQAKFTKEQKEQEMATVQELSKILIEKLSLLTESVNDEACVESFKAKFKSEADELKMESFGIQLLHTIGKVYTSKAKIYMNAHDYWHVGGWSGILKEKFNVVKDCIEMVSVGLDAQAMQSEVERVKTIYENKDEPNQESDELAEKPPTEEEFREMEQLMMGKALSAAWHASKWEIISKLKQVCDAVLYDESVSKDKQYKRAKAMYLIGKIFKTTERTRQEQEEVQIYEELFMASTKKKAKDFKKK</sequence>
<dbReference type="AlphaFoldDB" id="A0A1B7TI05"/>
<organism evidence="3 4">
    <name type="scientific">Hanseniaspora valbyensis NRRL Y-1626</name>
    <dbReference type="NCBI Taxonomy" id="766949"/>
    <lineage>
        <taxon>Eukaryota</taxon>
        <taxon>Fungi</taxon>
        <taxon>Dikarya</taxon>
        <taxon>Ascomycota</taxon>
        <taxon>Saccharomycotina</taxon>
        <taxon>Saccharomycetes</taxon>
        <taxon>Saccharomycodales</taxon>
        <taxon>Saccharomycodaceae</taxon>
        <taxon>Hanseniaspora</taxon>
    </lineage>
</organism>
<dbReference type="Proteomes" id="UP000092321">
    <property type="component" value="Unassembled WGS sequence"/>
</dbReference>
<dbReference type="InterPro" id="IPR001623">
    <property type="entry name" value="DnaJ_domain"/>
</dbReference>
<dbReference type="SUPFAM" id="SSF46565">
    <property type="entry name" value="Chaperone J-domain"/>
    <property type="match status" value="1"/>
</dbReference>
<dbReference type="OrthoDB" id="552049at2759"/>
<evidence type="ECO:0000259" key="2">
    <source>
        <dbReference type="PROSITE" id="PS50076"/>
    </source>
</evidence>
<dbReference type="CDD" id="cd06257">
    <property type="entry name" value="DnaJ"/>
    <property type="match status" value="1"/>
</dbReference>
<dbReference type="InterPro" id="IPR052814">
    <property type="entry name" value="Peroxisomal_DnaJ"/>
</dbReference>
<name>A0A1B7TI05_9ASCO</name>
<dbReference type="Pfam" id="PF14308">
    <property type="entry name" value="DnaJ-X"/>
    <property type="match status" value="1"/>
</dbReference>
<proteinExistence type="predicted"/>
<dbReference type="PANTHER" id="PTHR45006:SF2">
    <property type="entry name" value="PROTEIN CAJ1"/>
    <property type="match status" value="1"/>
</dbReference>
<dbReference type="InterPro" id="IPR018253">
    <property type="entry name" value="DnaJ_domain_CS"/>
</dbReference>
<dbReference type="GO" id="GO:0005829">
    <property type="term" value="C:cytosol"/>
    <property type="evidence" value="ECO:0007669"/>
    <property type="project" value="TreeGrafter"/>
</dbReference>